<dbReference type="Proteomes" id="UP000077755">
    <property type="component" value="Chromosome 6"/>
</dbReference>
<gene>
    <name evidence="14" type="ORF">DCAR_0626658</name>
</gene>
<sequence>MPFSLGKVVKTGWRSVKKRLSRKNRDSSRRTRGNEGSSQCTSSSRSSHKRDGDDDEDDDPNAPPDPLMWSKDLEKHFYGDFSFAMVQGNGEMEDFGQVETGANATFVGVYDGHGGTMVSHYVRDQLFQNLINSVQENRTMSEANLYNAFAATEEGFLSIVNASFENEPMIAAVGSCCLVGLIWNERLYVANLGDSRAVKGYLTRSNRISAEQLTSDHNARRKAIRRELRSSHPGDRSIVIKKQGMWRVKGLIQVSRAFGDAYLKKPEYALDARFVRFHLREPIKQPVLRADPSVYTRNLRPSDRFLIFASDGLWEHVSNQRAVEIVHKNPRAGIARRLLRAALNEAAKKGKTRYDDLKKLAKGVRRRYHDDITVVVIFIDNEWLEQKADVPPMSVLGGIDHMGESMFNILGGAILPNA</sequence>
<comment type="cofactor">
    <cofactor evidence="1">
        <name>Mn(2+)</name>
        <dbReference type="ChEBI" id="CHEBI:29035"/>
    </cofactor>
</comment>
<reference evidence="14" key="2">
    <citation type="submission" date="2022-03" db="EMBL/GenBank/DDBJ databases">
        <title>Draft title - Genomic analysis of global carrot germplasm unveils the trajectory of domestication and the origin of high carotenoid orange carrot.</title>
        <authorList>
            <person name="Iorizzo M."/>
            <person name="Ellison S."/>
            <person name="Senalik D."/>
            <person name="Macko-Podgorni A."/>
            <person name="Grzebelus D."/>
            <person name="Bostan H."/>
            <person name="Rolling W."/>
            <person name="Curaba J."/>
            <person name="Simon P."/>
        </authorList>
    </citation>
    <scope>NUCLEOTIDE SEQUENCE</scope>
    <source>
        <tissue evidence="14">Leaf</tissue>
    </source>
</reference>
<name>A0A161YHZ0_DAUCS</name>
<keyword evidence="6 12" id="KW-0378">Hydrolase</keyword>
<evidence type="ECO:0000256" key="3">
    <source>
        <dbReference type="ARBA" id="ARBA00006702"/>
    </source>
</evidence>
<evidence type="ECO:0000256" key="10">
    <source>
        <dbReference type="ARBA" id="ARBA00047761"/>
    </source>
</evidence>
<dbReference type="PROSITE" id="PS01032">
    <property type="entry name" value="PPM_1"/>
    <property type="match status" value="1"/>
</dbReference>
<evidence type="ECO:0000313" key="14">
    <source>
        <dbReference type="EMBL" id="WOH07229.1"/>
    </source>
</evidence>
<dbReference type="InterPro" id="IPR000222">
    <property type="entry name" value="PP2C_BS"/>
</dbReference>
<dbReference type="OrthoDB" id="420076at2759"/>
<dbReference type="GO" id="GO:0046872">
    <property type="term" value="F:metal ion binding"/>
    <property type="evidence" value="ECO:0007669"/>
    <property type="project" value="UniProtKB-KW"/>
</dbReference>
<dbReference type="KEGG" id="dcr:108226925"/>
<evidence type="ECO:0000256" key="13">
    <source>
        <dbReference type="SAM" id="MobiDB-lite"/>
    </source>
</evidence>
<evidence type="ECO:0000256" key="1">
    <source>
        <dbReference type="ARBA" id="ARBA00001936"/>
    </source>
</evidence>
<keyword evidence="8 12" id="KW-0904">Protein phosphatase</keyword>
<reference evidence="14" key="1">
    <citation type="journal article" date="2016" name="Nat. Genet.">
        <title>A high-quality carrot genome assembly provides new insights into carotenoid accumulation and asterid genome evolution.</title>
        <authorList>
            <person name="Iorizzo M."/>
            <person name="Ellison S."/>
            <person name="Senalik D."/>
            <person name="Zeng P."/>
            <person name="Satapoomin P."/>
            <person name="Huang J."/>
            <person name="Bowman M."/>
            <person name="Iovene M."/>
            <person name="Sanseverino W."/>
            <person name="Cavagnaro P."/>
            <person name="Yildiz M."/>
            <person name="Macko-Podgorni A."/>
            <person name="Moranska E."/>
            <person name="Grzebelus E."/>
            <person name="Grzebelus D."/>
            <person name="Ashrafi H."/>
            <person name="Zheng Z."/>
            <person name="Cheng S."/>
            <person name="Spooner D."/>
            <person name="Van Deynze A."/>
            <person name="Simon P."/>
        </authorList>
    </citation>
    <scope>NUCLEOTIDE SEQUENCE</scope>
    <source>
        <tissue evidence="14">Leaf</tissue>
    </source>
</reference>
<keyword evidence="9" id="KW-0464">Manganese</keyword>
<dbReference type="OMA" id="ANAFLIM"/>
<evidence type="ECO:0000256" key="2">
    <source>
        <dbReference type="ARBA" id="ARBA00001946"/>
    </source>
</evidence>
<dbReference type="SMR" id="A0A161YHZ0"/>
<dbReference type="GO" id="GO:0004722">
    <property type="term" value="F:protein serine/threonine phosphatase activity"/>
    <property type="evidence" value="ECO:0007669"/>
    <property type="project" value="UniProtKB-EC"/>
</dbReference>
<dbReference type="InterPro" id="IPR036457">
    <property type="entry name" value="PPM-type-like_dom_sf"/>
</dbReference>
<comment type="similarity">
    <text evidence="3 12">Belongs to the PP2C family.</text>
</comment>
<comment type="catalytic activity">
    <reaction evidence="11">
        <text>O-phospho-L-threonyl-[protein] + H2O = L-threonyl-[protein] + phosphate</text>
        <dbReference type="Rhea" id="RHEA:47004"/>
        <dbReference type="Rhea" id="RHEA-COMP:11060"/>
        <dbReference type="Rhea" id="RHEA-COMP:11605"/>
        <dbReference type="ChEBI" id="CHEBI:15377"/>
        <dbReference type="ChEBI" id="CHEBI:30013"/>
        <dbReference type="ChEBI" id="CHEBI:43474"/>
        <dbReference type="ChEBI" id="CHEBI:61977"/>
        <dbReference type="EC" id="3.1.3.16"/>
    </reaction>
</comment>
<evidence type="ECO:0000256" key="11">
    <source>
        <dbReference type="ARBA" id="ARBA00048336"/>
    </source>
</evidence>
<feature type="region of interest" description="Disordered" evidence="13">
    <location>
        <begin position="14"/>
        <end position="69"/>
    </location>
</feature>
<accession>A0A161YHZ0</accession>
<evidence type="ECO:0000256" key="7">
    <source>
        <dbReference type="ARBA" id="ARBA00022842"/>
    </source>
</evidence>
<evidence type="ECO:0000313" key="15">
    <source>
        <dbReference type="Proteomes" id="UP000077755"/>
    </source>
</evidence>
<evidence type="ECO:0000256" key="5">
    <source>
        <dbReference type="ARBA" id="ARBA00022723"/>
    </source>
</evidence>
<evidence type="ECO:0000256" key="9">
    <source>
        <dbReference type="ARBA" id="ARBA00023211"/>
    </source>
</evidence>
<keyword evidence="5" id="KW-0479">Metal-binding</keyword>
<dbReference type="AlphaFoldDB" id="A0A161YHZ0"/>
<keyword evidence="15" id="KW-1185">Reference proteome</keyword>
<comment type="catalytic activity">
    <reaction evidence="10">
        <text>O-phospho-L-seryl-[protein] + H2O = L-seryl-[protein] + phosphate</text>
        <dbReference type="Rhea" id="RHEA:20629"/>
        <dbReference type="Rhea" id="RHEA-COMP:9863"/>
        <dbReference type="Rhea" id="RHEA-COMP:11604"/>
        <dbReference type="ChEBI" id="CHEBI:15377"/>
        <dbReference type="ChEBI" id="CHEBI:29999"/>
        <dbReference type="ChEBI" id="CHEBI:43474"/>
        <dbReference type="ChEBI" id="CHEBI:83421"/>
        <dbReference type="EC" id="3.1.3.16"/>
    </reaction>
</comment>
<dbReference type="FunFam" id="3.60.40.10:FF:000020">
    <property type="entry name" value="Probable protein phosphatase 2C 42"/>
    <property type="match status" value="1"/>
</dbReference>
<dbReference type="PROSITE" id="PS51746">
    <property type="entry name" value="PPM_2"/>
    <property type="match status" value="1"/>
</dbReference>
<feature type="compositionally biased region" description="Basic and acidic residues" evidence="13">
    <location>
        <begin position="23"/>
        <end position="33"/>
    </location>
</feature>
<protein>
    <recommendedName>
        <fullName evidence="4">protein-serine/threonine phosphatase</fullName>
        <ecNumber evidence="4">3.1.3.16</ecNumber>
    </recommendedName>
</protein>
<evidence type="ECO:0000256" key="4">
    <source>
        <dbReference type="ARBA" id="ARBA00013081"/>
    </source>
</evidence>
<dbReference type="Gene3D" id="3.60.40.10">
    <property type="entry name" value="PPM-type phosphatase domain"/>
    <property type="match status" value="1"/>
</dbReference>
<comment type="cofactor">
    <cofactor evidence="2">
        <name>Mg(2+)</name>
        <dbReference type="ChEBI" id="CHEBI:18420"/>
    </cofactor>
</comment>
<dbReference type="EC" id="3.1.3.16" evidence="4"/>
<keyword evidence="7" id="KW-0460">Magnesium</keyword>
<evidence type="ECO:0000256" key="8">
    <source>
        <dbReference type="ARBA" id="ARBA00022912"/>
    </source>
</evidence>
<dbReference type="Gramene" id="KZM92789">
    <property type="protein sequence ID" value="KZM92789"/>
    <property type="gene ID" value="DCAR_019846"/>
</dbReference>
<dbReference type="SUPFAM" id="SSF81606">
    <property type="entry name" value="PP2C-like"/>
    <property type="match status" value="1"/>
</dbReference>
<evidence type="ECO:0000256" key="12">
    <source>
        <dbReference type="RuleBase" id="RU003465"/>
    </source>
</evidence>
<evidence type="ECO:0000256" key="6">
    <source>
        <dbReference type="ARBA" id="ARBA00022801"/>
    </source>
</evidence>
<dbReference type="CDD" id="cd00143">
    <property type="entry name" value="PP2Cc"/>
    <property type="match status" value="1"/>
</dbReference>
<dbReference type="InterPro" id="IPR015655">
    <property type="entry name" value="PP2C"/>
</dbReference>
<dbReference type="EMBL" id="CP093348">
    <property type="protein sequence ID" value="WOH07229.1"/>
    <property type="molecule type" value="Genomic_DNA"/>
</dbReference>
<proteinExistence type="inferred from homology"/>
<dbReference type="SMART" id="SM00332">
    <property type="entry name" value="PP2Cc"/>
    <property type="match status" value="1"/>
</dbReference>
<dbReference type="InterPro" id="IPR001932">
    <property type="entry name" value="PPM-type_phosphatase-like_dom"/>
</dbReference>
<dbReference type="PANTHER" id="PTHR47992">
    <property type="entry name" value="PROTEIN PHOSPHATASE"/>
    <property type="match status" value="1"/>
</dbReference>
<dbReference type="Pfam" id="PF00481">
    <property type="entry name" value="PP2C"/>
    <property type="match status" value="1"/>
</dbReference>
<organism evidence="14 15">
    <name type="scientific">Daucus carota subsp. sativus</name>
    <name type="common">Carrot</name>
    <dbReference type="NCBI Taxonomy" id="79200"/>
    <lineage>
        <taxon>Eukaryota</taxon>
        <taxon>Viridiplantae</taxon>
        <taxon>Streptophyta</taxon>
        <taxon>Embryophyta</taxon>
        <taxon>Tracheophyta</taxon>
        <taxon>Spermatophyta</taxon>
        <taxon>Magnoliopsida</taxon>
        <taxon>eudicotyledons</taxon>
        <taxon>Gunneridae</taxon>
        <taxon>Pentapetalae</taxon>
        <taxon>asterids</taxon>
        <taxon>campanulids</taxon>
        <taxon>Apiales</taxon>
        <taxon>Apiaceae</taxon>
        <taxon>Apioideae</taxon>
        <taxon>Scandiceae</taxon>
        <taxon>Daucinae</taxon>
        <taxon>Daucus</taxon>
        <taxon>Daucus sect. Daucus</taxon>
    </lineage>
</organism>